<keyword evidence="1" id="KW-0472">Membrane</keyword>
<reference evidence="2 3" key="1">
    <citation type="journal article" date="2024" name="G3 (Bethesda)">
        <title>Genome assembly of Hibiscus sabdariffa L. provides insights into metabolisms of medicinal natural products.</title>
        <authorList>
            <person name="Kim T."/>
        </authorList>
    </citation>
    <scope>NUCLEOTIDE SEQUENCE [LARGE SCALE GENOMIC DNA]</scope>
    <source>
        <strain evidence="2">TK-2024</strain>
        <tissue evidence="2">Old leaves</tissue>
    </source>
</reference>
<accession>A0ABR2P1C2</accession>
<dbReference type="Proteomes" id="UP001396334">
    <property type="component" value="Unassembled WGS sequence"/>
</dbReference>
<feature type="transmembrane region" description="Helical" evidence="1">
    <location>
        <begin position="91"/>
        <end position="112"/>
    </location>
</feature>
<evidence type="ECO:0000313" key="2">
    <source>
        <dbReference type="EMBL" id="KAK8982258.1"/>
    </source>
</evidence>
<name>A0ABR2P1C2_9ROSI</name>
<keyword evidence="1" id="KW-1133">Transmembrane helix</keyword>
<dbReference type="PANTHER" id="PTHR31348">
    <property type="entry name" value="EID1-LIKE F-BOX PROTEIN 2-RELATED"/>
    <property type="match status" value="1"/>
</dbReference>
<evidence type="ECO:0000256" key="1">
    <source>
        <dbReference type="SAM" id="Phobius"/>
    </source>
</evidence>
<dbReference type="InterPro" id="IPR040267">
    <property type="entry name" value="EID1-like"/>
</dbReference>
<keyword evidence="3" id="KW-1185">Reference proteome</keyword>
<gene>
    <name evidence="2" type="ORF">V6N11_037431</name>
</gene>
<protein>
    <recommendedName>
        <fullName evidence="4">EID1-like F-box protein 3</fullName>
    </recommendedName>
</protein>
<proteinExistence type="predicted"/>
<comment type="caution">
    <text evidence="2">The sequence shown here is derived from an EMBL/GenBank/DDBJ whole genome shotgun (WGS) entry which is preliminary data.</text>
</comment>
<dbReference type="PANTHER" id="PTHR31348:SF3">
    <property type="entry name" value="EID1-LIKE F-BOX PROTEIN 3"/>
    <property type="match status" value="1"/>
</dbReference>
<dbReference type="EMBL" id="JBBPBN010000086">
    <property type="protein sequence ID" value="KAK8982258.1"/>
    <property type="molecule type" value="Genomic_DNA"/>
</dbReference>
<keyword evidence="1" id="KW-0812">Transmembrane</keyword>
<evidence type="ECO:0008006" key="4">
    <source>
        <dbReference type="Google" id="ProtNLM"/>
    </source>
</evidence>
<sequence>MAHSNTWNPQDILEPRKRYFPFCDHVRFSITAFHALFCEHASSLSPIATHHVFKGSRAVNHPFGKRHVFPRFEFWIIWFFSYIRAFSVPSLTGFLCVICVVLCSQIMSASAVQRRRFNEESESDDSGILNERILLLVFESIKWDLRVLCLVSSVNHKLRAIAKRILWRKLCMFRAPRMVAALANGAPNGRIGGGWDALAKLMFFCSGCESTHHFKVSRPNPGHFTASSRFSKTSGRSFLAKKCRGDLLFISDPCEHPMGGEEDHLGIYRGVFRGFMRSKTRACLIGRQAAFDERVRCTYCGTRVWSMTAARLVPKSAARRLGSGDRRVEYFVCVNGHLHGACWLVPLSSDEEVCDDDDGGSEED</sequence>
<organism evidence="2 3">
    <name type="scientific">Hibiscus sabdariffa</name>
    <name type="common">roselle</name>
    <dbReference type="NCBI Taxonomy" id="183260"/>
    <lineage>
        <taxon>Eukaryota</taxon>
        <taxon>Viridiplantae</taxon>
        <taxon>Streptophyta</taxon>
        <taxon>Embryophyta</taxon>
        <taxon>Tracheophyta</taxon>
        <taxon>Spermatophyta</taxon>
        <taxon>Magnoliopsida</taxon>
        <taxon>eudicotyledons</taxon>
        <taxon>Gunneridae</taxon>
        <taxon>Pentapetalae</taxon>
        <taxon>rosids</taxon>
        <taxon>malvids</taxon>
        <taxon>Malvales</taxon>
        <taxon>Malvaceae</taxon>
        <taxon>Malvoideae</taxon>
        <taxon>Hibiscus</taxon>
    </lineage>
</organism>
<evidence type="ECO:0000313" key="3">
    <source>
        <dbReference type="Proteomes" id="UP001396334"/>
    </source>
</evidence>